<sequence>MTYEIIFEPRALNSAARFLKEDPSGLAVALDTIDKLAHDPRPAASIPYGSPDMRRLHIGDYRILYLIDDDVIRILVTHLGRTP</sequence>
<dbReference type="AlphaFoldDB" id="A0A5N8X748"/>
<evidence type="ECO:0000256" key="1">
    <source>
        <dbReference type="ARBA" id="ARBA00022649"/>
    </source>
</evidence>
<accession>A0A5N8X748</accession>
<evidence type="ECO:0000313" key="2">
    <source>
        <dbReference type="EMBL" id="MPY55257.1"/>
    </source>
</evidence>
<dbReference type="SUPFAM" id="SSF143011">
    <property type="entry name" value="RelE-like"/>
    <property type="match status" value="1"/>
</dbReference>
<name>A0A5N8X748_9ACTN</name>
<dbReference type="EMBL" id="VMNX01000396">
    <property type="protein sequence ID" value="MPY55257.1"/>
    <property type="molecule type" value="Genomic_DNA"/>
</dbReference>
<dbReference type="InterPro" id="IPR035093">
    <property type="entry name" value="RelE/ParE_toxin_dom_sf"/>
</dbReference>
<protein>
    <submittedName>
        <fullName evidence="2">Type II toxin-antitoxin system RelE/ParE family toxin</fullName>
    </submittedName>
</protein>
<comment type="caution">
    <text evidence="2">The sequence shown here is derived from an EMBL/GenBank/DDBJ whole genome shotgun (WGS) entry which is preliminary data.</text>
</comment>
<organism evidence="2 3">
    <name type="scientific">Streptomyces acidicola</name>
    <dbReference type="NCBI Taxonomy" id="2596892"/>
    <lineage>
        <taxon>Bacteria</taxon>
        <taxon>Bacillati</taxon>
        <taxon>Actinomycetota</taxon>
        <taxon>Actinomycetes</taxon>
        <taxon>Kitasatosporales</taxon>
        <taxon>Streptomycetaceae</taxon>
        <taxon>Streptomyces</taxon>
    </lineage>
</organism>
<evidence type="ECO:0000313" key="3">
    <source>
        <dbReference type="Proteomes" id="UP000373149"/>
    </source>
</evidence>
<dbReference type="Gene3D" id="3.30.2310.20">
    <property type="entry name" value="RelE-like"/>
    <property type="match status" value="1"/>
</dbReference>
<dbReference type="RefSeq" id="WP_322621529.1">
    <property type="nucleotide sequence ID" value="NZ_VMNX01000396.1"/>
</dbReference>
<dbReference type="InterPro" id="IPR007712">
    <property type="entry name" value="RelE/ParE_toxin"/>
</dbReference>
<dbReference type="Pfam" id="PF05016">
    <property type="entry name" value="ParE_toxin"/>
    <property type="match status" value="1"/>
</dbReference>
<keyword evidence="1" id="KW-1277">Toxin-antitoxin system</keyword>
<reference evidence="2 3" key="1">
    <citation type="submission" date="2019-09" db="EMBL/GenBank/DDBJ databases">
        <authorList>
            <person name="Duangmal K."/>
            <person name="Teo W.F.A."/>
            <person name="Lipun K."/>
        </authorList>
    </citation>
    <scope>NUCLEOTIDE SEQUENCE [LARGE SCALE GENOMIC DNA]</scope>
    <source>
        <strain evidence="2 3">K1PN6</strain>
    </source>
</reference>
<proteinExistence type="predicted"/>
<gene>
    <name evidence="2" type="ORF">FPZ41_44645</name>
</gene>
<keyword evidence="3" id="KW-1185">Reference proteome</keyword>
<dbReference type="Proteomes" id="UP000373149">
    <property type="component" value="Unassembled WGS sequence"/>
</dbReference>